<organism evidence="2 3">
    <name type="scientific">Azospirillum formosense</name>
    <dbReference type="NCBI Taxonomy" id="861533"/>
    <lineage>
        <taxon>Bacteria</taxon>
        <taxon>Pseudomonadati</taxon>
        <taxon>Pseudomonadota</taxon>
        <taxon>Alphaproteobacteria</taxon>
        <taxon>Rhodospirillales</taxon>
        <taxon>Azospirillaceae</taxon>
        <taxon>Azospirillum</taxon>
    </lineage>
</organism>
<dbReference type="Pfam" id="PF13671">
    <property type="entry name" value="AAA_33"/>
    <property type="match status" value="1"/>
</dbReference>
<sequence length="505" mass="54549">MAIAFLADPASHGGAAVERVETHAAIVFLAGERAYKLKRAVRYPYLDYSTADRRRAACLEELRLNRRTAPSLYLGLESVVRRTDGALAFGGEDAAGGTALDWLVAMRRFPQDALLDRVAERGGLDDVLIRDLADAVTAFHKAADPRPDGGGAVAMREVVDGNIAELRANPSLFPPERVESLADSSAEALDRLVPLLEERRRRGFVRHCHGDLHLRNIVILEGKPVPFDGIEFDERLAVIDVAYDLAFLLMDLERRRLRPLANAFLNRSLDATEDYGALALLPLFLSARAAIRAKIAATTAALRHGEDVERRSQGEALAYLEQAVAALEPPPPRLVAIGGLSGTGKTQLARALAPSLGAAPGAVVLRSDALRKRLFGVGETERLPADAYTPAVTGRVYAGLLERARIVLAAGHAVVLDAVHARPEERSAVARLAEEAGVRFDGVWLDAPLDTRIARITARRGDASDATAEVAERQDVYDLGPLEWLRANAGRDAGETLAAVLERLV</sequence>
<dbReference type="Proteomes" id="UP000639419">
    <property type="component" value="Unassembled WGS sequence"/>
</dbReference>
<dbReference type="PANTHER" id="PTHR43883:SF1">
    <property type="entry name" value="GLUCONOKINASE"/>
    <property type="match status" value="1"/>
</dbReference>
<dbReference type="Gene3D" id="3.90.1200.10">
    <property type="match status" value="1"/>
</dbReference>
<proteinExistence type="predicted"/>
<accession>A0ABX2L723</accession>
<evidence type="ECO:0000313" key="2">
    <source>
        <dbReference type="EMBL" id="NUB21060.1"/>
    </source>
</evidence>
<dbReference type="SUPFAM" id="SSF52540">
    <property type="entry name" value="P-loop containing nucleoside triphosphate hydrolases"/>
    <property type="match status" value="1"/>
</dbReference>
<evidence type="ECO:0000259" key="1">
    <source>
        <dbReference type="Pfam" id="PF01636"/>
    </source>
</evidence>
<dbReference type="EMBL" id="WHOR01000142">
    <property type="protein sequence ID" value="NUB21060.1"/>
    <property type="molecule type" value="Genomic_DNA"/>
</dbReference>
<gene>
    <name evidence="2" type="ORF">GBZ26_17895</name>
</gene>
<dbReference type="SUPFAM" id="SSF56112">
    <property type="entry name" value="Protein kinase-like (PK-like)"/>
    <property type="match status" value="1"/>
</dbReference>
<dbReference type="InterPro" id="IPR027417">
    <property type="entry name" value="P-loop_NTPase"/>
</dbReference>
<keyword evidence="3" id="KW-1185">Reference proteome</keyword>
<feature type="domain" description="Aminoglycoside phosphotransferase" evidence="1">
    <location>
        <begin position="118"/>
        <end position="280"/>
    </location>
</feature>
<reference evidence="2 3" key="1">
    <citation type="submission" date="2019-10" db="EMBL/GenBank/DDBJ databases">
        <title>Genome sequence of Azospirillum formosense CC-Nfb-7.</title>
        <authorList>
            <person name="Ambrosini A."/>
            <person name="Sant'Anna F.H."/>
            <person name="Cassan F.D."/>
            <person name="Souza E.M."/>
            <person name="Passaglia L.M.P."/>
        </authorList>
    </citation>
    <scope>NUCLEOTIDE SEQUENCE [LARGE SCALE GENOMIC DNA]</scope>
    <source>
        <strain evidence="2 3">CC-NFb-7</strain>
    </source>
</reference>
<evidence type="ECO:0000313" key="3">
    <source>
        <dbReference type="Proteomes" id="UP000639419"/>
    </source>
</evidence>
<dbReference type="Gene3D" id="3.40.50.300">
    <property type="entry name" value="P-loop containing nucleotide triphosphate hydrolases"/>
    <property type="match status" value="1"/>
</dbReference>
<dbReference type="InterPro" id="IPR011009">
    <property type="entry name" value="Kinase-like_dom_sf"/>
</dbReference>
<dbReference type="InterPro" id="IPR052732">
    <property type="entry name" value="Cell-binding_unc_protein"/>
</dbReference>
<comment type="caution">
    <text evidence="2">The sequence shown here is derived from an EMBL/GenBank/DDBJ whole genome shotgun (WGS) entry which is preliminary data.</text>
</comment>
<dbReference type="PANTHER" id="PTHR43883">
    <property type="entry name" value="SLR0207 PROTEIN"/>
    <property type="match status" value="1"/>
</dbReference>
<name>A0ABX2L723_9PROT</name>
<protein>
    <submittedName>
        <fullName evidence="2">AAA family ATPase</fullName>
    </submittedName>
</protein>
<dbReference type="Pfam" id="PF01636">
    <property type="entry name" value="APH"/>
    <property type="match status" value="1"/>
</dbReference>
<dbReference type="InterPro" id="IPR002575">
    <property type="entry name" value="Aminoglycoside_PTrfase"/>
</dbReference>